<feature type="domain" description="T6SS Phospholipase effector Tle1-like catalytic" evidence="2">
    <location>
        <begin position="15"/>
        <end position="477"/>
    </location>
</feature>
<feature type="region of interest" description="Disordered" evidence="1">
    <location>
        <begin position="288"/>
        <end position="416"/>
    </location>
</feature>
<reference evidence="3" key="2">
    <citation type="journal article" date="2023" name="IMA Fungus">
        <title>Comparative genomic study of the Penicillium genus elucidates a diverse pangenome and 15 lateral gene transfer events.</title>
        <authorList>
            <person name="Petersen C."/>
            <person name="Sorensen T."/>
            <person name="Nielsen M.R."/>
            <person name="Sondergaard T.E."/>
            <person name="Sorensen J.L."/>
            <person name="Fitzpatrick D.A."/>
            <person name="Frisvad J.C."/>
            <person name="Nielsen K.L."/>
        </authorList>
    </citation>
    <scope>NUCLEOTIDE SEQUENCE</scope>
    <source>
        <strain evidence="3">IBT 35673</strain>
    </source>
</reference>
<dbReference type="EMBL" id="JAPZBQ010000003">
    <property type="protein sequence ID" value="KAJ5338321.1"/>
    <property type="molecule type" value="Genomic_DNA"/>
</dbReference>
<evidence type="ECO:0000313" key="3">
    <source>
        <dbReference type="EMBL" id="KAJ5338321.1"/>
    </source>
</evidence>
<feature type="region of interest" description="Disordered" evidence="1">
    <location>
        <begin position="248"/>
        <end position="271"/>
    </location>
</feature>
<dbReference type="PANTHER" id="PTHR33840:SF2">
    <property type="entry name" value="TLE1 PHOSPHOLIPASE DOMAIN-CONTAINING PROTEIN"/>
    <property type="match status" value="1"/>
</dbReference>
<sequence length="692" mass="79346">MAHGYGHQGPSGMPKQFVLCFDGTGNKFAGDESDSNVLKIFRMLDRSKSHQYHYYQPGIGTYVTSKSLSSHGRFQRIKSAYQKAKDSAVGSSFDEHVMGGYKFLMRYYSPGDEIYFIGFSRGSYIARFLAEMLDYIGLLEAGNEELVRFAWKTFAKWQQRSDDTEEEREEKKRLFTYMKAFRETFSRPISRIRFMGLFDTVNSVPRFESAWMQRTKFPYTARSSAKIIRHAVGIDERRAKFRQDLISGPRPQELKHHKHRHHLPKNPLEHHMDRHRDEHNHLHLFHQDKERKAQKAQEDHPDNVPSIRFNDNSEEEKQDSEKPGPESQAPGWGPHEGESYYHSGRGRHASQANSRPGSRAESRAGSHAGSHLGDEPATMKPHAYRAPSPRRSLAVPKASMEDLHSVGSKESCQSAHSNVLSVQIPGTEDEEDEDEDDQDIHEIWFPGCHADIGGGWKLAPDEKWALSHAPLVWMTQEAQKAGLELDERKMKQFQCLEEFSGDYTPIQQEINARRPSRCLEPHAENDEAFRSMPNEKERSAASRDFWHALHTSSTEGLSHDCLLFNQGIPAMSVITWRIMEWLPFRRMDLQADGSWKPISWPLPRGEVRDVPLNAEIHVSAIRRMQANRNYRPGNVIVGGGGRGCRVAPEEYGMGEWVVFRNEGDPVRETYVRKDLSKCKEGEENLQKIVHTP</sequence>
<reference evidence="3" key="1">
    <citation type="submission" date="2022-12" db="EMBL/GenBank/DDBJ databases">
        <authorList>
            <person name="Petersen C."/>
        </authorList>
    </citation>
    <scope>NUCLEOTIDE SEQUENCE</scope>
    <source>
        <strain evidence="3">IBT 35673</strain>
    </source>
</reference>
<evidence type="ECO:0000256" key="1">
    <source>
        <dbReference type="SAM" id="MobiDB-lite"/>
    </source>
</evidence>
<evidence type="ECO:0000259" key="2">
    <source>
        <dbReference type="Pfam" id="PF09994"/>
    </source>
</evidence>
<proteinExistence type="predicted"/>
<feature type="compositionally biased region" description="Basic and acidic residues" evidence="1">
    <location>
        <begin position="288"/>
        <end position="302"/>
    </location>
</feature>
<dbReference type="PANTHER" id="PTHR33840">
    <property type="match status" value="1"/>
</dbReference>
<protein>
    <recommendedName>
        <fullName evidence="2">T6SS Phospholipase effector Tle1-like catalytic domain-containing protein</fullName>
    </recommendedName>
</protein>
<accession>A0A9W9QI29</accession>
<dbReference type="AlphaFoldDB" id="A0A9W9QI29"/>
<dbReference type="Pfam" id="PF09994">
    <property type="entry name" value="T6SS_Tle1-like_cat"/>
    <property type="match status" value="1"/>
</dbReference>
<organism evidence="3 4">
    <name type="scientific">Penicillium brevicompactum</name>
    <dbReference type="NCBI Taxonomy" id="5074"/>
    <lineage>
        <taxon>Eukaryota</taxon>
        <taxon>Fungi</taxon>
        <taxon>Dikarya</taxon>
        <taxon>Ascomycota</taxon>
        <taxon>Pezizomycotina</taxon>
        <taxon>Eurotiomycetes</taxon>
        <taxon>Eurotiomycetidae</taxon>
        <taxon>Eurotiales</taxon>
        <taxon>Aspergillaceae</taxon>
        <taxon>Penicillium</taxon>
    </lineage>
</organism>
<dbReference type="Proteomes" id="UP001147695">
    <property type="component" value="Unassembled WGS sequence"/>
</dbReference>
<feature type="compositionally biased region" description="Basic residues" evidence="1">
    <location>
        <begin position="255"/>
        <end position="264"/>
    </location>
</feature>
<gene>
    <name evidence="3" type="ORF">N7452_005049</name>
</gene>
<name>A0A9W9QI29_PENBR</name>
<comment type="caution">
    <text evidence="3">The sequence shown here is derived from an EMBL/GenBank/DDBJ whole genome shotgun (WGS) entry which is preliminary data.</text>
</comment>
<evidence type="ECO:0000313" key="4">
    <source>
        <dbReference type="Proteomes" id="UP001147695"/>
    </source>
</evidence>
<dbReference type="InterPro" id="IPR018712">
    <property type="entry name" value="Tle1-like_cat"/>
</dbReference>